<sequence>MLYSSRYSNTALHDHTPPTRNHHLSRMKRY</sequence>
<dbReference type="EMBL" id="FZOD01000050">
    <property type="protein sequence ID" value="SNT48910.1"/>
    <property type="molecule type" value="Genomic_DNA"/>
</dbReference>
<accession>A0A239N2D1</accession>
<evidence type="ECO:0000313" key="3">
    <source>
        <dbReference type="Proteomes" id="UP000198282"/>
    </source>
</evidence>
<feature type="region of interest" description="Disordered" evidence="1">
    <location>
        <begin position="1"/>
        <end position="30"/>
    </location>
</feature>
<dbReference type="Proteomes" id="UP000198282">
    <property type="component" value="Unassembled WGS sequence"/>
</dbReference>
<organism evidence="2 3">
    <name type="scientific">Streptosporangium subroseum</name>
    <dbReference type="NCBI Taxonomy" id="106412"/>
    <lineage>
        <taxon>Bacteria</taxon>
        <taxon>Bacillati</taxon>
        <taxon>Actinomycetota</taxon>
        <taxon>Actinomycetes</taxon>
        <taxon>Streptosporangiales</taxon>
        <taxon>Streptosporangiaceae</taxon>
        <taxon>Streptosporangium</taxon>
    </lineage>
</organism>
<dbReference type="AlphaFoldDB" id="A0A239N2D1"/>
<evidence type="ECO:0000256" key="1">
    <source>
        <dbReference type="SAM" id="MobiDB-lite"/>
    </source>
</evidence>
<protein>
    <submittedName>
        <fullName evidence="2">Uncharacterized protein</fullName>
    </submittedName>
</protein>
<name>A0A239N2D1_9ACTN</name>
<proteinExistence type="predicted"/>
<reference evidence="2 3" key="1">
    <citation type="submission" date="2017-06" db="EMBL/GenBank/DDBJ databases">
        <authorList>
            <person name="Kim H.J."/>
            <person name="Triplett B.A."/>
        </authorList>
    </citation>
    <scope>NUCLEOTIDE SEQUENCE [LARGE SCALE GENOMIC DNA]</scope>
    <source>
        <strain evidence="2 3">CGMCC 4.2132</strain>
    </source>
</reference>
<keyword evidence="3" id="KW-1185">Reference proteome</keyword>
<evidence type="ECO:0000313" key="2">
    <source>
        <dbReference type="EMBL" id="SNT48910.1"/>
    </source>
</evidence>
<feature type="compositionally biased region" description="Polar residues" evidence="1">
    <location>
        <begin position="1"/>
        <end position="11"/>
    </location>
</feature>
<gene>
    <name evidence="2" type="ORF">SAMN05216276_105024</name>
</gene>
<feature type="compositionally biased region" description="Basic residues" evidence="1">
    <location>
        <begin position="20"/>
        <end position="30"/>
    </location>
</feature>